<evidence type="ECO:0000256" key="1">
    <source>
        <dbReference type="ARBA" id="ARBA00000382"/>
    </source>
</evidence>
<keyword evidence="6" id="KW-0336">GPI-anchor</keyword>
<dbReference type="FunFam" id="1.20.58.1040:FF:000002">
    <property type="entry name" value="Glucan endo-1,3-beta-glucosidase 8"/>
    <property type="match status" value="1"/>
</dbReference>
<keyword evidence="19" id="KW-1185">Reference proteome</keyword>
<keyword evidence="8" id="KW-0378">Hydrolase</keyword>
<keyword evidence="13" id="KW-0449">Lipoprotein</keyword>
<dbReference type="Pfam" id="PF00332">
    <property type="entry name" value="Glyco_hydro_17"/>
    <property type="match status" value="1"/>
</dbReference>
<sequence length="502" mass="54897">MPLNGDLHDGGGNAGAVIMRKMAIWTVVVLWVLLTSASMGFSLGVNWGRSSSHPLAPATVVAMLQANNVSKVKLFDVDPLVMEALSGSKIDVMVGIPNEMLRLLNASKKAAVDWVHNNVTRYVDNTGGGGVVNIEYIAIGDEPFLHSYGELYKPFVLGAATNIQLALIRAKLGDKIKVVVPCNYDVIQSDSYLPSKASFRPDVNKTMSQLLPFLNKHASPFVINLNPFLTLLQSKNFSIEQALFLPISHSLKDGHKAYNNTFDASIDSLATVLSKMGFGNMDIMVGQVGWPTDGSVNASSSNAQSFMSGLVDHLESKVGTPLRPRRPPIETYLFSLLDEDLRSVSTGNYERHWGIFTFDGQAKYRVDLGQGSGNLVNSQNVDYLPSKWCVVDNNKDMTNASTEALNACSSADCTSLFRGGSCFNITWPGNVSYAFNSFYQQQDQRADSCDFGGLGLITTVDPSVGECRFAIGLRTSFSCTIHYDCLRCWVFILIMYSFVFTV</sequence>
<reference evidence="18 19" key="1">
    <citation type="submission" date="2021-07" db="EMBL/GenBank/DDBJ databases">
        <title>The Aristolochia fimbriata genome: insights into angiosperm evolution, floral development and chemical biosynthesis.</title>
        <authorList>
            <person name="Jiao Y."/>
        </authorList>
    </citation>
    <scope>NUCLEOTIDE SEQUENCE [LARGE SCALE GENOMIC DNA]</scope>
    <source>
        <strain evidence="18">IBCAS-2021</strain>
        <tissue evidence="18">Leaf</tissue>
    </source>
</reference>
<dbReference type="GO" id="GO:0098552">
    <property type="term" value="C:side of membrane"/>
    <property type="evidence" value="ECO:0007669"/>
    <property type="project" value="UniProtKB-KW"/>
</dbReference>
<dbReference type="Gene3D" id="3.20.20.80">
    <property type="entry name" value="Glycosidases"/>
    <property type="match status" value="1"/>
</dbReference>
<evidence type="ECO:0000256" key="13">
    <source>
        <dbReference type="ARBA" id="ARBA00023288"/>
    </source>
</evidence>
<comment type="similarity">
    <text evidence="3 15">Belongs to the glycosyl hydrolase 17 family.</text>
</comment>
<evidence type="ECO:0000256" key="6">
    <source>
        <dbReference type="ARBA" id="ARBA00022622"/>
    </source>
</evidence>
<protein>
    <recommendedName>
        <fullName evidence="4">glucan endo-1,3-beta-D-glucosidase</fullName>
        <ecNumber evidence="4">3.2.1.39</ecNumber>
    </recommendedName>
</protein>
<evidence type="ECO:0000256" key="11">
    <source>
        <dbReference type="ARBA" id="ARBA00023157"/>
    </source>
</evidence>
<name>A0AAV7E858_ARIFI</name>
<evidence type="ECO:0000256" key="2">
    <source>
        <dbReference type="ARBA" id="ARBA00004609"/>
    </source>
</evidence>
<evidence type="ECO:0000256" key="4">
    <source>
        <dbReference type="ARBA" id="ARBA00012780"/>
    </source>
</evidence>
<dbReference type="SUPFAM" id="SSF51445">
    <property type="entry name" value="(Trans)glycosidases"/>
    <property type="match status" value="1"/>
</dbReference>
<dbReference type="GO" id="GO:0005886">
    <property type="term" value="C:plasma membrane"/>
    <property type="evidence" value="ECO:0007669"/>
    <property type="project" value="UniProtKB-SubCell"/>
</dbReference>
<comment type="caution">
    <text evidence="18">The sequence shown here is derived from an EMBL/GenBank/DDBJ whole genome shotgun (WGS) entry which is preliminary data.</text>
</comment>
<evidence type="ECO:0000313" key="19">
    <source>
        <dbReference type="Proteomes" id="UP000825729"/>
    </source>
</evidence>
<evidence type="ECO:0000256" key="8">
    <source>
        <dbReference type="ARBA" id="ARBA00022801"/>
    </source>
</evidence>
<dbReference type="EMBL" id="JAINDJ010000006">
    <property type="protein sequence ID" value="KAG9445065.1"/>
    <property type="molecule type" value="Genomic_DNA"/>
</dbReference>
<dbReference type="InterPro" id="IPR017853">
    <property type="entry name" value="GH"/>
</dbReference>
<evidence type="ECO:0000256" key="9">
    <source>
        <dbReference type="ARBA" id="ARBA00022821"/>
    </source>
</evidence>
<gene>
    <name evidence="18" type="ORF">H6P81_016405</name>
</gene>
<dbReference type="InterPro" id="IPR000490">
    <property type="entry name" value="Glyco_hydro_17"/>
</dbReference>
<keyword evidence="11" id="KW-1015">Disulfide bond</keyword>
<feature type="transmembrane region" description="Helical" evidence="16">
    <location>
        <begin position="22"/>
        <end position="45"/>
    </location>
</feature>
<keyword evidence="16" id="KW-0812">Transmembrane</keyword>
<evidence type="ECO:0000256" key="10">
    <source>
        <dbReference type="ARBA" id="ARBA00023136"/>
    </source>
</evidence>
<keyword evidence="14" id="KW-0326">Glycosidase</keyword>
<comment type="catalytic activity">
    <reaction evidence="1">
        <text>Hydrolysis of (1-&gt;3)-beta-D-glucosidic linkages in (1-&gt;3)-beta-D-glucans.</text>
        <dbReference type="EC" id="3.2.1.39"/>
    </reaction>
</comment>
<evidence type="ECO:0000259" key="17">
    <source>
        <dbReference type="SMART" id="SM00768"/>
    </source>
</evidence>
<dbReference type="EC" id="3.2.1.39" evidence="4"/>
<dbReference type="Pfam" id="PF07983">
    <property type="entry name" value="X8"/>
    <property type="match status" value="1"/>
</dbReference>
<evidence type="ECO:0000256" key="16">
    <source>
        <dbReference type="SAM" id="Phobius"/>
    </source>
</evidence>
<dbReference type="InterPro" id="IPR012946">
    <property type="entry name" value="X8"/>
</dbReference>
<dbReference type="Proteomes" id="UP000825729">
    <property type="component" value="Unassembled WGS sequence"/>
</dbReference>
<comment type="subcellular location">
    <subcellularLocation>
        <location evidence="2">Cell membrane</location>
        <topology evidence="2">Lipid-anchor</topology>
        <topology evidence="2">GPI-anchor</topology>
    </subcellularLocation>
</comment>
<keyword evidence="10 16" id="KW-0472">Membrane</keyword>
<dbReference type="FunFam" id="3.20.20.80:FF:000008">
    <property type="entry name" value="Glucan endo-1,3-beta-glucosidase 5"/>
    <property type="match status" value="1"/>
</dbReference>
<keyword evidence="9" id="KW-0611">Plant defense</keyword>
<dbReference type="InterPro" id="IPR044965">
    <property type="entry name" value="Glyco_hydro_17_plant"/>
</dbReference>
<dbReference type="GO" id="GO:0042973">
    <property type="term" value="F:glucan endo-1,3-beta-D-glucosidase activity"/>
    <property type="evidence" value="ECO:0007669"/>
    <property type="project" value="UniProtKB-EC"/>
</dbReference>
<proteinExistence type="inferred from homology"/>
<feature type="domain" description="X8" evidence="17">
    <location>
        <begin position="387"/>
        <end position="469"/>
    </location>
</feature>
<evidence type="ECO:0000256" key="14">
    <source>
        <dbReference type="ARBA" id="ARBA00023295"/>
    </source>
</evidence>
<evidence type="ECO:0000256" key="7">
    <source>
        <dbReference type="ARBA" id="ARBA00022729"/>
    </source>
</evidence>
<evidence type="ECO:0000256" key="5">
    <source>
        <dbReference type="ARBA" id="ARBA00022475"/>
    </source>
</evidence>
<keyword evidence="16" id="KW-1133">Transmembrane helix</keyword>
<organism evidence="18 19">
    <name type="scientific">Aristolochia fimbriata</name>
    <name type="common">White veined hardy Dutchman's pipe vine</name>
    <dbReference type="NCBI Taxonomy" id="158543"/>
    <lineage>
        <taxon>Eukaryota</taxon>
        <taxon>Viridiplantae</taxon>
        <taxon>Streptophyta</taxon>
        <taxon>Embryophyta</taxon>
        <taxon>Tracheophyta</taxon>
        <taxon>Spermatophyta</taxon>
        <taxon>Magnoliopsida</taxon>
        <taxon>Magnoliidae</taxon>
        <taxon>Piperales</taxon>
        <taxon>Aristolochiaceae</taxon>
        <taxon>Aristolochia</taxon>
    </lineage>
</organism>
<dbReference type="SMART" id="SM00768">
    <property type="entry name" value="X8"/>
    <property type="match status" value="1"/>
</dbReference>
<evidence type="ECO:0000313" key="18">
    <source>
        <dbReference type="EMBL" id="KAG9445065.1"/>
    </source>
</evidence>
<evidence type="ECO:0000256" key="3">
    <source>
        <dbReference type="ARBA" id="ARBA00008773"/>
    </source>
</evidence>
<dbReference type="PANTHER" id="PTHR32227">
    <property type="entry name" value="GLUCAN ENDO-1,3-BETA-GLUCOSIDASE BG1-RELATED-RELATED"/>
    <property type="match status" value="1"/>
</dbReference>
<keyword evidence="12" id="KW-0325">Glycoprotein</keyword>
<dbReference type="Gene3D" id="1.20.58.1040">
    <property type="match status" value="1"/>
</dbReference>
<dbReference type="GO" id="GO:0005975">
    <property type="term" value="P:carbohydrate metabolic process"/>
    <property type="evidence" value="ECO:0007669"/>
    <property type="project" value="InterPro"/>
</dbReference>
<keyword evidence="5" id="KW-1003">Cell membrane</keyword>
<dbReference type="GO" id="GO:0006952">
    <property type="term" value="P:defense response"/>
    <property type="evidence" value="ECO:0007669"/>
    <property type="project" value="UniProtKB-KW"/>
</dbReference>
<accession>A0AAV7E858</accession>
<keyword evidence="7" id="KW-0732">Signal</keyword>
<dbReference type="AlphaFoldDB" id="A0AAV7E858"/>
<evidence type="ECO:0000256" key="12">
    <source>
        <dbReference type="ARBA" id="ARBA00023180"/>
    </source>
</evidence>
<evidence type="ECO:0000256" key="15">
    <source>
        <dbReference type="RuleBase" id="RU004335"/>
    </source>
</evidence>